<gene>
    <name evidence="4" type="ORF">WKI68_05510</name>
</gene>
<keyword evidence="5" id="KW-1185">Reference proteome</keyword>
<accession>A0ABU8TZL5</accession>
<protein>
    <recommendedName>
        <fullName evidence="3">Peptidase M11 gametolysin domain-containing protein</fullName>
    </recommendedName>
</protein>
<dbReference type="SUPFAM" id="SSF55486">
    <property type="entry name" value="Metalloproteases ('zincins'), catalytic domain"/>
    <property type="match status" value="1"/>
</dbReference>
<reference evidence="4 5" key="1">
    <citation type="submission" date="2024-03" db="EMBL/GenBank/DDBJ databases">
        <title>Novel Streptomyces species of biotechnological and ecological value are a feature of Machair soil.</title>
        <authorList>
            <person name="Prole J.R."/>
            <person name="Goodfellow M."/>
            <person name="Allenby N."/>
            <person name="Ward A.C."/>
        </authorList>
    </citation>
    <scope>NUCLEOTIDE SEQUENCE [LARGE SCALE GENOMIC DNA]</scope>
    <source>
        <strain evidence="4 5">MS1.HAVA.3</strain>
    </source>
</reference>
<feature type="domain" description="Peptidase M11 gametolysin" evidence="3">
    <location>
        <begin position="106"/>
        <end position="239"/>
    </location>
</feature>
<proteinExistence type="predicted"/>
<evidence type="ECO:0000313" key="4">
    <source>
        <dbReference type="EMBL" id="MEJ8641068.1"/>
    </source>
</evidence>
<name>A0ABU8TZL5_9ACTN</name>
<dbReference type="EMBL" id="JBBKAM010000002">
    <property type="protein sequence ID" value="MEJ8641068.1"/>
    <property type="molecule type" value="Genomic_DNA"/>
</dbReference>
<dbReference type="Pfam" id="PF05548">
    <property type="entry name" value="Peptidase_M11"/>
    <property type="match status" value="1"/>
</dbReference>
<comment type="caution">
    <text evidence="4">The sequence shown here is derived from an EMBL/GenBank/DDBJ whole genome shotgun (WGS) entry which is preliminary data.</text>
</comment>
<feature type="region of interest" description="Disordered" evidence="1">
    <location>
        <begin position="359"/>
        <end position="428"/>
    </location>
</feature>
<dbReference type="Proteomes" id="UP001382904">
    <property type="component" value="Unassembled WGS sequence"/>
</dbReference>
<evidence type="ECO:0000256" key="1">
    <source>
        <dbReference type="SAM" id="MobiDB-lite"/>
    </source>
</evidence>
<feature type="signal peptide" evidence="2">
    <location>
        <begin position="1"/>
        <end position="25"/>
    </location>
</feature>
<evidence type="ECO:0000313" key="5">
    <source>
        <dbReference type="Proteomes" id="UP001382904"/>
    </source>
</evidence>
<organism evidence="4 5">
    <name type="scientific">Streptomyces caledonius</name>
    <dbReference type="NCBI Taxonomy" id="3134107"/>
    <lineage>
        <taxon>Bacteria</taxon>
        <taxon>Bacillati</taxon>
        <taxon>Actinomycetota</taxon>
        <taxon>Actinomycetes</taxon>
        <taxon>Kitasatosporales</taxon>
        <taxon>Streptomycetaceae</taxon>
        <taxon>Streptomyces</taxon>
    </lineage>
</organism>
<evidence type="ECO:0000256" key="2">
    <source>
        <dbReference type="SAM" id="SignalP"/>
    </source>
</evidence>
<keyword evidence="2" id="KW-0732">Signal</keyword>
<feature type="chain" id="PRO_5045963010" description="Peptidase M11 gametolysin domain-containing protein" evidence="2">
    <location>
        <begin position="26"/>
        <end position="428"/>
    </location>
</feature>
<dbReference type="InterPro" id="IPR008752">
    <property type="entry name" value="Peptidase_M11"/>
</dbReference>
<sequence>MHKRARTGLVTAAVTTAMFAAGATAAPAHTAEGTPAQKRALVVVIDFKDVHHADADRLKEEARKEYFGGAQSLAGYYTKVSQGAFTYVPAVPEQVVGPYELDLNQKPCDPGAVNKATREALKAAGHVEGEDYDSLSILQPGTGDCKWNGLASMPGPTTWAAVGENGDIGKGLLVHEFGHNQGFGHHSRDLCTGGDLARCTTDGYSGKTPMGGGGSGVGFAAPELIGRGWLPGGQAVTVKKSSTFQLSPLYGGKPGGVRALDIPLGKDRLVVEYRHADSTHRDDDDGTLDAAIEGVHAYRVPEGKYNGSRLIDPTEGAGKGNADAITTLTDAARQVEVKVVETGGGSATVAVSVDGVPAPAKAGIQPTQHTGTPPRRPLLPRARRCPRTTPTRPPPQCRRPHPSRLRPGTPRRAARKISPRPVEVRRPR</sequence>
<evidence type="ECO:0000259" key="3">
    <source>
        <dbReference type="Pfam" id="PF05548"/>
    </source>
</evidence>